<feature type="compositionally biased region" description="Polar residues" evidence="1">
    <location>
        <begin position="1"/>
        <end position="16"/>
    </location>
</feature>
<dbReference type="AlphaFoldDB" id="A0A4Z2DR38"/>
<dbReference type="EMBL" id="SKCS01000061">
    <property type="protein sequence ID" value="TNN18918.1"/>
    <property type="molecule type" value="Genomic_DNA"/>
</dbReference>
<feature type="compositionally biased region" description="Polar residues" evidence="1">
    <location>
        <begin position="63"/>
        <end position="80"/>
    </location>
</feature>
<evidence type="ECO:0000256" key="1">
    <source>
        <dbReference type="SAM" id="MobiDB-lite"/>
    </source>
</evidence>
<protein>
    <submittedName>
        <fullName evidence="2">Uncharacterized protein</fullName>
    </submittedName>
</protein>
<keyword evidence="3" id="KW-1185">Reference proteome</keyword>
<name>A0A4Z2DR38_SCHJA</name>
<feature type="region of interest" description="Disordered" evidence="1">
    <location>
        <begin position="1"/>
        <end position="102"/>
    </location>
</feature>
<gene>
    <name evidence="2" type="ORF">EWB00_009687</name>
</gene>
<organism evidence="2 3">
    <name type="scientific">Schistosoma japonicum</name>
    <name type="common">Blood fluke</name>
    <dbReference type="NCBI Taxonomy" id="6182"/>
    <lineage>
        <taxon>Eukaryota</taxon>
        <taxon>Metazoa</taxon>
        <taxon>Spiralia</taxon>
        <taxon>Lophotrochozoa</taxon>
        <taxon>Platyhelminthes</taxon>
        <taxon>Trematoda</taxon>
        <taxon>Digenea</taxon>
        <taxon>Strigeidida</taxon>
        <taxon>Schistosomatoidea</taxon>
        <taxon>Schistosomatidae</taxon>
        <taxon>Schistosoma</taxon>
    </lineage>
</organism>
<evidence type="ECO:0000313" key="3">
    <source>
        <dbReference type="Proteomes" id="UP000311919"/>
    </source>
</evidence>
<proteinExistence type="predicted"/>
<sequence length="102" mass="11501">MTHNQTVHSTYQTTSQRPHRLVPSYSAARNPHRFTPTLAILHREDPYLGENTSSSRRGPRRSYNGSSPPLTEIQSPQSNKHVYLGPPNRTSGDYEPLPDAPH</sequence>
<dbReference type="Proteomes" id="UP000311919">
    <property type="component" value="Unassembled WGS sequence"/>
</dbReference>
<comment type="caution">
    <text evidence="2">The sequence shown here is derived from an EMBL/GenBank/DDBJ whole genome shotgun (WGS) entry which is preliminary data.</text>
</comment>
<reference evidence="2 3" key="1">
    <citation type="submission" date="2019-03" db="EMBL/GenBank/DDBJ databases">
        <title>An improved genome assembly of the fluke Schistosoma japonicum.</title>
        <authorList>
            <person name="Hu W."/>
            <person name="Luo F."/>
            <person name="Yin M."/>
            <person name="Mo X."/>
            <person name="Sun C."/>
            <person name="Wu Q."/>
            <person name="Zhu B."/>
            <person name="Xiang M."/>
            <person name="Wang J."/>
            <person name="Wang Y."/>
            <person name="Zhang T."/>
            <person name="Xu B."/>
            <person name="Zheng H."/>
            <person name="Feng Z."/>
        </authorList>
    </citation>
    <scope>NUCLEOTIDE SEQUENCE [LARGE SCALE GENOMIC DNA]</scope>
    <source>
        <strain evidence="2">HuSjv2</strain>
        <tissue evidence="2">Worms</tissue>
    </source>
</reference>
<evidence type="ECO:0000313" key="2">
    <source>
        <dbReference type="EMBL" id="TNN18918.1"/>
    </source>
</evidence>
<accession>A0A4Z2DR38</accession>